<dbReference type="AlphaFoldDB" id="A0AAV7LQZ6"/>
<organism evidence="2 3">
    <name type="scientific">Pleurodeles waltl</name>
    <name type="common">Iberian ribbed newt</name>
    <dbReference type="NCBI Taxonomy" id="8319"/>
    <lineage>
        <taxon>Eukaryota</taxon>
        <taxon>Metazoa</taxon>
        <taxon>Chordata</taxon>
        <taxon>Craniata</taxon>
        <taxon>Vertebrata</taxon>
        <taxon>Euteleostomi</taxon>
        <taxon>Amphibia</taxon>
        <taxon>Batrachia</taxon>
        <taxon>Caudata</taxon>
        <taxon>Salamandroidea</taxon>
        <taxon>Salamandridae</taxon>
        <taxon>Pleurodelinae</taxon>
        <taxon>Pleurodeles</taxon>
    </lineage>
</organism>
<evidence type="ECO:0000313" key="3">
    <source>
        <dbReference type="Proteomes" id="UP001066276"/>
    </source>
</evidence>
<keyword evidence="3" id="KW-1185">Reference proteome</keyword>
<evidence type="ECO:0000313" key="2">
    <source>
        <dbReference type="EMBL" id="KAJ1093384.1"/>
    </source>
</evidence>
<sequence>MSSPRQQIYSGHRVRGSSAPVAWINRSIERGQQAGFDRHARLPATVRRLSGSPGRAQPVWSTPAVMGGVPRAAAPQQSEERQQGAQRSGRPLAPIPARRSLRSVYHFSTRGLHSGAGVTGVLRSKQKVPTAGSKELRGGEVECFKHGYIVSHQRVLKWKPEKDQRCGRSALCPSERGRSHDM</sequence>
<dbReference type="EMBL" id="JANPWB010000015">
    <property type="protein sequence ID" value="KAJ1093384.1"/>
    <property type="molecule type" value="Genomic_DNA"/>
</dbReference>
<comment type="caution">
    <text evidence="2">The sequence shown here is derived from an EMBL/GenBank/DDBJ whole genome shotgun (WGS) entry which is preliminary data.</text>
</comment>
<accession>A0AAV7LQZ6</accession>
<reference evidence="2" key="1">
    <citation type="journal article" date="2022" name="bioRxiv">
        <title>Sequencing and chromosome-scale assembly of the giantPleurodeles waltlgenome.</title>
        <authorList>
            <person name="Brown T."/>
            <person name="Elewa A."/>
            <person name="Iarovenko S."/>
            <person name="Subramanian E."/>
            <person name="Araus A.J."/>
            <person name="Petzold A."/>
            <person name="Susuki M."/>
            <person name="Suzuki K.-i.T."/>
            <person name="Hayashi T."/>
            <person name="Toyoda A."/>
            <person name="Oliveira C."/>
            <person name="Osipova E."/>
            <person name="Leigh N.D."/>
            <person name="Simon A."/>
            <person name="Yun M.H."/>
        </authorList>
    </citation>
    <scope>NUCLEOTIDE SEQUENCE</scope>
    <source>
        <strain evidence="2">20211129_DDA</strain>
        <tissue evidence="2">Liver</tissue>
    </source>
</reference>
<name>A0AAV7LQZ6_PLEWA</name>
<protein>
    <submittedName>
        <fullName evidence="2">Uncharacterized protein</fullName>
    </submittedName>
</protein>
<dbReference type="Proteomes" id="UP001066276">
    <property type="component" value="Chromosome 11"/>
</dbReference>
<evidence type="ECO:0000256" key="1">
    <source>
        <dbReference type="SAM" id="MobiDB-lite"/>
    </source>
</evidence>
<proteinExistence type="predicted"/>
<feature type="region of interest" description="Disordered" evidence="1">
    <location>
        <begin position="47"/>
        <end position="96"/>
    </location>
</feature>
<gene>
    <name evidence="2" type="ORF">NDU88_006485</name>
</gene>